<keyword evidence="2" id="KW-1185">Reference proteome</keyword>
<protein>
    <submittedName>
        <fullName evidence="1">Uncharacterized protein</fullName>
    </submittedName>
</protein>
<proteinExistence type="predicted"/>
<reference evidence="1" key="1">
    <citation type="submission" date="2018-07" db="EMBL/GenBank/DDBJ databases">
        <title>Complete genome sequence of Sphingomonas bisphenolicum strain AO1, a bisphenol A degradative bacterium isolated from Japanese farm field.</title>
        <authorList>
            <person name="Murakami M."/>
            <person name="Koh M."/>
            <person name="Koba S."/>
            <person name="Matsumura Y."/>
        </authorList>
    </citation>
    <scope>NUCLEOTIDE SEQUENCE</scope>
    <source>
        <strain evidence="1">AO1</strain>
        <plasmid evidence="1">pBAR1</plasmid>
    </source>
</reference>
<name>A0ABM7GAT0_9SPHN</name>
<sequence>MHHRRRYDQKGWRYKTQHLAIGTHTPSTGPDQENMAKLGVSMWLDRPLTWPGSIV</sequence>
<accession>A0ABM7GAT0</accession>
<keyword evidence="1" id="KW-0614">Plasmid</keyword>
<geneLocation type="plasmid" evidence="1 2">
    <name>pBAR1</name>
</geneLocation>
<dbReference type="EMBL" id="AP018819">
    <property type="protein sequence ID" value="BBF72353.1"/>
    <property type="molecule type" value="Genomic_DNA"/>
</dbReference>
<dbReference type="Proteomes" id="UP001059971">
    <property type="component" value="Plasmid pBAR1"/>
</dbReference>
<gene>
    <name evidence="1" type="ORF">SBA_pBAR1_680</name>
</gene>
<evidence type="ECO:0000313" key="1">
    <source>
        <dbReference type="EMBL" id="BBF72353.1"/>
    </source>
</evidence>
<organism evidence="1 2">
    <name type="scientific">Sphingomonas bisphenolicum</name>
    <dbReference type="NCBI Taxonomy" id="296544"/>
    <lineage>
        <taxon>Bacteria</taxon>
        <taxon>Pseudomonadati</taxon>
        <taxon>Pseudomonadota</taxon>
        <taxon>Alphaproteobacteria</taxon>
        <taxon>Sphingomonadales</taxon>
        <taxon>Sphingomonadaceae</taxon>
        <taxon>Sphingomonas</taxon>
    </lineage>
</organism>
<evidence type="ECO:0000313" key="2">
    <source>
        <dbReference type="Proteomes" id="UP001059971"/>
    </source>
</evidence>